<evidence type="ECO:0000313" key="1">
    <source>
        <dbReference type="EMBL" id="MCW3806983.1"/>
    </source>
</evidence>
<dbReference type="RefSeq" id="WP_301200946.1">
    <property type="nucleotide sequence ID" value="NZ_JAPDPI010000034.1"/>
</dbReference>
<dbReference type="EMBL" id="JAPDPI010000034">
    <property type="protein sequence ID" value="MCW3806983.1"/>
    <property type="molecule type" value="Genomic_DNA"/>
</dbReference>
<keyword evidence="2" id="KW-1185">Reference proteome</keyword>
<comment type="caution">
    <text evidence="1">The sequence shown here is derived from an EMBL/GenBank/DDBJ whole genome shotgun (WGS) entry which is preliminary data.</text>
</comment>
<protein>
    <submittedName>
        <fullName evidence="1">Uncharacterized protein</fullName>
    </submittedName>
</protein>
<evidence type="ECO:0000313" key="2">
    <source>
        <dbReference type="Proteomes" id="UP001207408"/>
    </source>
</evidence>
<accession>A0AAE3MFN4</accession>
<name>A0AAE3MFN4_9BACT</name>
<gene>
    <name evidence="1" type="ORF">OM074_15205</name>
</gene>
<proteinExistence type="predicted"/>
<dbReference type="AlphaFoldDB" id="A0AAE3MFN4"/>
<sequence length="56" mass="6447">MLQAEGGFCGFIGQWLFENGCWLKFKERNTFKNEVRTNTARGWVKGLFATFEVLGI</sequence>
<reference evidence="1" key="1">
    <citation type="submission" date="2022-10" db="EMBL/GenBank/DDBJ databases">
        <authorList>
            <person name="Yu W.X."/>
        </authorList>
    </citation>
    <scope>NUCLEOTIDE SEQUENCE</scope>
    <source>
        <strain evidence="1">D04</strain>
    </source>
</reference>
<organism evidence="1 2">
    <name type="scientific">Plebeiibacterium marinum</name>
    <dbReference type="NCBI Taxonomy" id="2992111"/>
    <lineage>
        <taxon>Bacteria</taxon>
        <taxon>Pseudomonadati</taxon>
        <taxon>Bacteroidota</taxon>
        <taxon>Bacteroidia</taxon>
        <taxon>Marinilabiliales</taxon>
        <taxon>Marinilabiliaceae</taxon>
        <taxon>Plebeiibacterium</taxon>
    </lineage>
</organism>
<dbReference type="Proteomes" id="UP001207408">
    <property type="component" value="Unassembled WGS sequence"/>
</dbReference>